<comment type="function">
    <text evidence="3">Involved in the transposition of the insertion sequence IS2.</text>
</comment>
<keyword evidence="2" id="KW-0815">Transposition</keyword>
<evidence type="ECO:0000256" key="4">
    <source>
        <dbReference type="SAM" id="Coils"/>
    </source>
</evidence>
<feature type="coiled-coil region" evidence="4">
    <location>
        <begin position="85"/>
        <end position="112"/>
    </location>
</feature>
<dbReference type="InterPro" id="IPR036388">
    <property type="entry name" value="WH-like_DNA-bd_sf"/>
</dbReference>
<dbReference type="Pfam" id="PF01527">
    <property type="entry name" value="HTH_Tnp_1"/>
    <property type="match status" value="1"/>
</dbReference>
<dbReference type="PANTHER" id="PTHR37936:SF3">
    <property type="entry name" value="TRANSPOSASE INSC FOR INSERTION ELEMENT IS2A-RELATED"/>
    <property type="match status" value="1"/>
</dbReference>
<reference evidence="5 6" key="1">
    <citation type="submission" date="2020-08" db="EMBL/GenBank/DDBJ databases">
        <title>Functional genomics of gut bacteria from endangered species of beetles.</title>
        <authorList>
            <person name="Carlos-Shanley C."/>
        </authorList>
    </citation>
    <scope>NUCLEOTIDE SEQUENCE [LARGE SCALE GENOMIC DNA]</scope>
    <source>
        <strain evidence="5 6">S00245</strain>
    </source>
</reference>
<evidence type="ECO:0000313" key="6">
    <source>
        <dbReference type="Proteomes" id="UP000555448"/>
    </source>
</evidence>
<organism evidence="5 6">
    <name type="scientific">Novosphingobium chloroacetimidivorans</name>
    <dbReference type="NCBI Taxonomy" id="1428314"/>
    <lineage>
        <taxon>Bacteria</taxon>
        <taxon>Pseudomonadati</taxon>
        <taxon>Pseudomonadota</taxon>
        <taxon>Alphaproteobacteria</taxon>
        <taxon>Sphingomonadales</taxon>
        <taxon>Sphingomonadaceae</taxon>
        <taxon>Novosphingobium</taxon>
    </lineage>
</organism>
<dbReference type="GO" id="GO:0004803">
    <property type="term" value="F:transposase activity"/>
    <property type="evidence" value="ECO:0007669"/>
    <property type="project" value="InterPro"/>
</dbReference>
<sequence length="123" mass="14048">MGLSPEHMLMSGYVVIADGGRRRLWSAAEKLRIVEETLDGSASISEVARRNGVSANLLYRWRRLMLEGGSVAVTGDDDVTSNRLVRQMDQRIRKLERQLGRKTMEVKILREALDKVRLKNRHC</sequence>
<keyword evidence="6" id="KW-1185">Reference proteome</keyword>
<dbReference type="PANTHER" id="PTHR37936">
    <property type="entry name" value="TRANSPOSASE INSC FOR INSERTION ELEMENT IS2A-RELATED"/>
    <property type="match status" value="1"/>
</dbReference>
<dbReference type="EMBL" id="JACHLR010000044">
    <property type="protein sequence ID" value="MBB4861017.1"/>
    <property type="molecule type" value="Genomic_DNA"/>
</dbReference>
<dbReference type="Gene3D" id="1.10.10.10">
    <property type="entry name" value="Winged helix-like DNA-binding domain superfamily/Winged helix DNA-binding domain"/>
    <property type="match status" value="1"/>
</dbReference>
<evidence type="ECO:0000256" key="2">
    <source>
        <dbReference type="ARBA" id="ARBA00022578"/>
    </source>
</evidence>
<dbReference type="GO" id="GO:0006313">
    <property type="term" value="P:DNA transposition"/>
    <property type="evidence" value="ECO:0007669"/>
    <property type="project" value="InterPro"/>
</dbReference>
<accession>A0A7W7KDU6</accession>
<gene>
    <name evidence="5" type="ORF">HNO88_004365</name>
</gene>
<dbReference type="AlphaFoldDB" id="A0A7W7KDU6"/>
<comment type="caution">
    <text evidence="5">The sequence shown here is derived from an EMBL/GenBank/DDBJ whole genome shotgun (WGS) entry which is preliminary data.</text>
</comment>
<dbReference type="InterPro" id="IPR009057">
    <property type="entry name" value="Homeodomain-like_sf"/>
</dbReference>
<evidence type="ECO:0000256" key="1">
    <source>
        <dbReference type="ARBA" id="ARBA00009964"/>
    </source>
</evidence>
<evidence type="ECO:0000313" key="5">
    <source>
        <dbReference type="EMBL" id="MBB4861017.1"/>
    </source>
</evidence>
<name>A0A7W7KDU6_9SPHN</name>
<dbReference type="InterPro" id="IPR002514">
    <property type="entry name" value="Transposase_8"/>
</dbReference>
<dbReference type="GO" id="GO:0003677">
    <property type="term" value="F:DNA binding"/>
    <property type="evidence" value="ECO:0007669"/>
    <property type="project" value="InterPro"/>
</dbReference>
<evidence type="ECO:0000256" key="3">
    <source>
        <dbReference type="ARBA" id="ARBA00024308"/>
    </source>
</evidence>
<dbReference type="Proteomes" id="UP000555448">
    <property type="component" value="Unassembled WGS sequence"/>
</dbReference>
<proteinExistence type="inferred from homology"/>
<dbReference type="SUPFAM" id="SSF46689">
    <property type="entry name" value="Homeodomain-like"/>
    <property type="match status" value="1"/>
</dbReference>
<protein>
    <submittedName>
        <fullName evidence="5">Transposase</fullName>
    </submittedName>
</protein>
<keyword evidence="4" id="KW-0175">Coiled coil</keyword>
<comment type="similarity">
    <text evidence="1">Belongs to the transposase 8 family.</text>
</comment>